<dbReference type="PROSITE" id="PS50845">
    <property type="entry name" value="RETICULON"/>
    <property type="match status" value="1"/>
</dbReference>
<feature type="compositionally biased region" description="Polar residues" evidence="7">
    <location>
        <begin position="13"/>
        <end position="25"/>
    </location>
</feature>
<feature type="region of interest" description="Disordered" evidence="7">
    <location>
        <begin position="392"/>
        <end position="432"/>
    </location>
</feature>
<dbReference type="CDD" id="cd04491">
    <property type="entry name" value="SoSSB_OBF"/>
    <property type="match status" value="1"/>
</dbReference>
<dbReference type="InterPro" id="IPR012340">
    <property type="entry name" value="NA-bd_OB-fold"/>
</dbReference>
<feature type="transmembrane region" description="Helical" evidence="6">
    <location>
        <begin position="300"/>
        <end position="320"/>
    </location>
</feature>
<dbReference type="InterPro" id="IPR003388">
    <property type="entry name" value="Reticulon"/>
</dbReference>
<dbReference type="PANTHER" id="PTHR46626">
    <property type="entry name" value="RETICULON-LIKE PROTEIN B17"/>
    <property type="match status" value="1"/>
</dbReference>
<proteinExistence type="predicted"/>
<accession>A0ABQ8B9S5</accession>
<evidence type="ECO:0000313" key="10">
    <source>
        <dbReference type="Proteomes" id="UP000824890"/>
    </source>
</evidence>
<feature type="domain" description="Reticulon" evidence="8">
    <location>
        <begin position="181"/>
        <end position="342"/>
    </location>
</feature>
<feature type="transmembrane region" description="Helical" evidence="6">
    <location>
        <begin position="362"/>
        <end position="383"/>
    </location>
</feature>
<evidence type="ECO:0000256" key="3">
    <source>
        <dbReference type="ARBA" id="ARBA00022824"/>
    </source>
</evidence>
<feature type="region of interest" description="Disordered" evidence="7">
    <location>
        <begin position="1"/>
        <end position="48"/>
    </location>
</feature>
<feature type="region of interest" description="Disordered" evidence="7">
    <location>
        <begin position="137"/>
        <end position="167"/>
    </location>
</feature>
<evidence type="ECO:0000256" key="5">
    <source>
        <dbReference type="ARBA" id="ARBA00023136"/>
    </source>
</evidence>
<feature type="compositionally biased region" description="Basic residues" evidence="7">
    <location>
        <begin position="142"/>
        <end position="154"/>
    </location>
</feature>
<dbReference type="EMBL" id="JAGKQM010000011">
    <property type="protein sequence ID" value="KAH0901428.1"/>
    <property type="molecule type" value="Genomic_DNA"/>
</dbReference>
<evidence type="ECO:0000259" key="8">
    <source>
        <dbReference type="PROSITE" id="PS50845"/>
    </source>
</evidence>
<protein>
    <recommendedName>
        <fullName evidence="6">Reticulon-like protein</fullName>
    </recommendedName>
</protein>
<sequence length="577" mass="64743">MDFSTPPSRLARRNNTTTLVKTNGDSPIPSLDLVLSSPKSNDTPLYPSPASLYSPSSPVTLRQILLLSPSPLRKSRTRLANRFEMEAAEAARRCKTKGGQSGLLGSASPRSCRRSRRRSEVVLVEEETKPVVVVLTDEKMTKPRKHKKTGRSKKEKQSSLPSSDLSKDVCEGDLERIRENINDLIMWRDVAKSTLWFGFGCLCFLSSCFAKGFSFSVFSAVSHVGLLYLGVSFLSHSLHQRVIEETERREVKVSEEDVLRVARRMLPITNLVISKMTQLFSGEPAMTLKVAPFALIGAEYGYLITLWRLFALGFFLSFTVPKLYSSYASQINQKVENAQKRIVEAWGICTHKKFVAGSMITAFWNLTSLKIRFFTVFIIVVVIRYKRQNVQLDSEEDEEKQPEGQTQTEQPEEKTTSPPIEEEQANRSTTTKEALKTMATAKRKPVFVKVEQLKPGTTGHTLTVKVVDSNPVVPTTRKARPGSSMSRPSQPSRIAECLIGDETGCILFTARNDQVDVMKPGETVILRNSRIDMFKGTMRLGVDKWGRIEVTEPASFTVKEDNNLSLVEYELINVNDK</sequence>
<keyword evidence="10" id="KW-1185">Reference proteome</keyword>
<dbReference type="PANTHER" id="PTHR46626:SF8">
    <property type="entry name" value="RETICULON-LIKE PROTEIN B18"/>
    <property type="match status" value="1"/>
</dbReference>
<evidence type="ECO:0000256" key="1">
    <source>
        <dbReference type="ARBA" id="ARBA00004477"/>
    </source>
</evidence>
<keyword evidence="5 6" id="KW-0472">Membrane</keyword>
<dbReference type="Pfam" id="PF21473">
    <property type="entry name" value="OB_Ssb-like"/>
    <property type="match status" value="1"/>
</dbReference>
<evidence type="ECO:0000256" key="7">
    <source>
        <dbReference type="SAM" id="MobiDB-lite"/>
    </source>
</evidence>
<reference evidence="9 10" key="1">
    <citation type="submission" date="2021-05" db="EMBL/GenBank/DDBJ databases">
        <title>Genome Assembly of Synthetic Allotetraploid Brassica napus Reveals Homoeologous Exchanges between Subgenomes.</title>
        <authorList>
            <person name="Davis J.T."/>
        </authorList>
    </citation>
    <scope>NUCLEOTIDE SEQUENCE [LARGE SCALE GENOMIC DNA]</scope>
    <source>
        <strain evidence="10">cv. Da-Ae</strain>
        <tissue evidence="9">Seedling</tissue>
    </source>
</reference>
<gene>
    <name evidence="9" type="ORF">HID58_040931</name>
</gene>
<evidence type="ECO:0000256" key="4">
    <source>
        <dbReference type="ARBA" id="ARBA00022989"/>
    </source>
</evidence>
<keyword evidence="2 6" id="KW-0812">Transmembrane</keyword>
<feature type="region of interest" description="Disordered" evidence="7">
    <location>
        <begin position="92"/>
        <end position="111"/>
    </location>
</feature>
<name>A0ABQ8B9S5_BRANA</name>
<evidence type="ECO:0000313" key="9">
    <source>
        <dbReference type="EMBL" id="KAH0901428.1"/>
    </source>
</evidence>
<dbReference type="Proteomes" id="UP000824890">
    <property type="component" value="Unassembled WGS sequence"/>
</dbReference>
<dbReference type="InterPro" id="IPR048970">
    <property type="entry name" value="OB_Ssb-like"/>
</dbReference>
<keyword evidence="3 6" id="KW-0256">Endoplasmic reticulum</keyword>
<keyword evidence="4 6" id="KW-1133">Transmembrane helix</keyword>
<dbReference type="InterPro" id="IPR044647">
    <property type="entry name" value="RTNLB17/18/21"/>
</dbReference>
<dbReference type="SUPFAM" id="SSF50249">
    <property type="entry name" value="Nucleic acid-binding proteins"/>
    <property type="match status" value="1"/>
</dbReference>
<evidence type="ECO:0000256" key="2">
    <source>
        <dbReference type="ARBA" id="ARBA00022692"/>
    </source>
</evidence>
<dbReference type="Pfam" id="PF02453">
    <property type="entry name" value="Reticulon"/>
    <property type="match status" value="1"/>
</dbReference>
<organism evidence="9 10">
    <name type="scientific">Brassica napus</name>
    <name type="common">Rape</name>
    <dbReference type="NCBI Taxonomy" id="3708"/>
    <lineage>
        <taxon>Eukaryota</taxon>
        <taxon>Viridiplantae</taxon>
        <taxon>Streptophyta</taxon>
        <taxon>Embryophyta</taxon>
        <taxon>Tracheophyta</taxon>
        <taxon>Spermatophyta</taxon>
        <taxon>Magnoliopsida</taxon>
        <taxon>eudicotyledons</taxon>
        <taxon>Gunneridae</taxon>
        <taxon>Pentapetalae</taxon>
        <taxon>rosids</taxon>
        <taxon>malvids</taxon>
        <taxon>Brassicales</taxon>
        <taxon>Brassicaceae</taxon>
        <taxon>Brassiceae</taxon>
        <taxon>Brassica</taxon>
    </lineage>
</organism>
<dbReference type="Gene3D" id="2.40.50.140">
    <property type="entry name" value="Nucleic acid-binding proteins"/>
    <property type="match status" value="1"/>
</dbReference>
<comment type="subcellular location">
    <subcellularLocation>
        <location evidence="1 6">Endoplasmic reticulum membrane</location>
        <topology evidence="1 6">Multi-pass membrane protein</topology>
    </subcellularLocation>
</comment>
<feature type="transmembrane region" description="Helical" evidence="6">
    <location>
        <begin position="220"/>
        <end position="239"/>
    </location>
</feature>
<evidence type="ECO:0000256" key="6">
    <source>
        <dbReference type="RuleBase" id="RU363132"/>
    </source>
</evidence>
<comment type="caution">
    <text evidence="9">The sequence shown here is derived from an EMBL/GenBank/DDBJ whole genome shotgun (WGS) entry which is preliminary data.</text>
</comment>